<evidence type="ECO:0008006" key="6">
    <source>
        <dbReference type="Google" id="ProtNLM"/>
    </source>
</evidence>
<dbReference type="InterPro" id="IPR002347">
    <property type="entry name" value="SDR_fam"/>
</dbReference>
<name>A0A8K0VTJ5_9PLEO</name>
<evidence type="ECO:0000313" key="4">
    <source>
        <dbReference type="EMBL" id="KAH7075273.1"/>
    </source>
</evidence>
<protein>
    <recommendedName>
        <fullName evidence="6">Short chain dehydrogenase</fullName>
    </recommendedName>
</protein>
<dbReference type="SUPFAM" id="SSF51735">
    <property type="entry name" value="NAD(P)-binding Rossmann-fold domains"/>
    <property type="match status" value="1"/>
</dbReference>
<dbReference type="PANTHER" id="PTHR43477:SF1">
    <property type="entry name" value="DIHYDROANTICAPSIN 7-DEHYDROGENASE"/>
    <property type="match status" value="1"/>
</dbReference>
<keyword evidence="5" id="KW-1185">Reference proteome</keyword>
<keyword evidence="2" id="KW-0521">NADP</keyword>
<dbReference type="Gene3D" id="3.40.50.720">
    <property type="entry name" value="NAD(P)-binding Rossmann-like Domain"/>
    <property type="match status" value="1"/>
</dbReference>
<dbReference type="InterPro" id="IPR057571">
    <property type="entry name" value="SDR_PhqE-like"/>
</dbReference>
<dbReference type="OrthoDB" id="294295at2759"/>
<accession>A0A8K0VTJ5</accession>
<sequence>MSGATHYTSKLSSSRVLIIGGSSGIGFAVASACLEYGAHVAISSSNTSRVDAAVKRLQSRYPGKTANIHGLTVDLSKADTLETELKSLLDATASAIGGSTKRIDHVVFTAGDALAMIPLEDMTMQNVLQAGQVRFFAPLMLAKYLPEYLEESYKSSYTVTTGAVSEKPIPNWSVIGSYAGGHHSMVRNLALDLKPIRVNGISPGVVNTELWRMNDEEREKIMKIHGEKLATGRAGQPEDVAESYLALLKDYNMSGSMVRTDGGGLLGL</sequence>
<organism evidence="4 5">
    <name type="scientific">Paraphoma chrysanthemicola</name>
    <dbReference type="NCBI Taxonomy" id="798071"/>
    <lineage>
        <taxon>Eukaryota</taxon>
        <taxon>Fungi</taxon>
        <taxon>Dikarya</taxon>
        <taxon>Ascomycota</taxon>
        <taxon>Pezizomycotina</taxon>
        <taxon>Dothideomycetes</taxon>
        <taxon>Pleosporomycetidae</taxon>
        <taxon>Pleosporales</taxon>
        <taxon>Pleosporineae</taxon>
        <taxon>Phaeosphaeriaceae</taxon>
        <taxon>Paraphoma</taxon>
    </lineage>
</organism>
<evidence type="ECO:0000256" key="3">
    <source>
        <dbReference type="ARBA" id="ARBA00023002"/>
    </source>
</evidence>
<dbReference type="PANTHER" id="PTHR43477">
    <property type="entry name" value="DIHYDROANTICAPSIN 7-DEHYDROGENASE"/>
    <property type="match status" value="1"/>
</dbReference>
<gene>
    <name evidence="4" type="ORF">FB567DRAFT_187710</name>
</gene>
<evidence type="ECO:0000313" key="5">
    <source>
        <dbReference type="Proteomes" id="UP000813461"/>
    </source>
</evidence>
<dbReference type="Proteomes" id="UP000813461">
    <property type="component" value="Unassembled WGS sequence"/>
</dbReference>
<dbReference type="EMBL" id="JAGMVJ010000020">
    <property type="protein sequence ID" value="KAH7075273.1"/>
    <property type="molecule type" value="Genomic_DNA"/>
</dbReference>
<dbReference type="PRINTS" id="PR00081">
    <property type="entry name" value="GDHRDH"/>
</dbReference>
<dbReference type="AlphaFoldDB" id="A0A8K0VTJ5"/>
<dbReference type="Pfam" id="PF23441">
    <property type="entry name" value="SDR"/>
    <property type="match status" value="1"/>
</dbReference>
<reference evidence="4" key="1">
    <citation type="journal article" date="2021" name="Nat. Commun.">
        <title>Genetic determinants of endophytism in the Arabidopsis root mycobiome.</title>
        <authorList>
            <person name="Mesny F."/>
            <person name="Miyauchi S."/>
            <person name="Thiergart T."/>
            <person name="Pickel B."/>
            <person name="Atanasova L."/>
            <person name="Karlsson M."/>
            <person name="Huettel B."/>
            <person name="Barry K.W."/>
            <person name="Haridas S."/>
            <person name="Chen C."/>
            <person name="Bauer D."/>
            <person name="Andreopoulos W."/>
            <person name="Pangilinan J."/>
            <person name="LaButti K."/>
            <person name="Riley R."/>
            <person name="Lipzen A."/>
            <person name="Clum A."/>
            <person name="Drula E."/>
            <person name="Henrissat B."/>
            <person name="Kohler A."/>
            <person name="Grigoriev I.V."/>
            <person name="Martin F.M."/>
            <person name="Hacquard S."/>
        </authorList>
    </citation>
    <scope>NUCLEOTIDE SEQUENCE</scope>
    <source>
        <strain evidence="4">MPI-SDFR-AT-0120</strain>
    </source>
</reference>
<evidence type="ECO:0000256" key="1">
    <source>
        <dbReference type="ARBA" id="ARBA00006484"/>
    </source>
</evidence>
<dbReference type="CDD" id="cd05233">
    <property type="entry name" value="SDR_c"/>
    <property type="match status" value="1"/>
</dbReference>
<comment type="caution">
    <text evidence="4">The sequence shown here is derived from an EMBL/GenBank/DDBJ whole genome shotgun (WGS) entry which is preliminary data.</text>
</comment>
<proteinExistence type="inferred from homology"/>
<dbReference type="InterPro" id="IPR051122">
    <property type="entry name" value="SDR_DHRS6-like"/>
</dbReference>
<keyword evidence="3" id="KW-0560">Oxidoreductase</keyword>
<comment type="similarity">
    <text evidence="1">Belongs to the short-chain dehydrogenases/reductases (SDR) family.</text>
</comment>
<dbReference type="InterPro" id="IPR036291">
    <property type="entry name" value="NAD(P)-bd_dom_sf"/>
</dbReference>
<dbReference type="GO" id="GO:0016491">
    <property type="term" value="F:oxidoreductase activity"/>
    <property type="evidence" value="ECO:0007669"/>
    <property type="project" value="UniProtKB-KW"/>
</dbReference>
<evidence type="ECO:0000256" key="2">
    <source>
        <dbReference type="ARBA" id="ARBA00022857"/>
    </source>
</evidence>